<keyword evidence="3" id="KW-1185">Reference proteome</keyword>
<dbReference type="EMBL" id="WHJF01000007">
    <property type="protein sequence ID" value="NHZ61516.1"/>
    <property type="molecule type" value="Genomic_DNA"/>
</dbReference>
<comment type="caution">
    <text evidence="2">The sequence shown here is derived from an EMBL/GenBank/DDBJ whole genome shotgun (WGS) entry which is preliminary data.</text>
</comment>
<proteinExistence type="predicted"/>
<evidence type="ECO:0000256" key="1">
    <source>
        <dbReference type="SAM" id="SignalP"/>
    </source>
</evidence>
<dbReference type="Proteomes" id="UP000610594">
    <property type="component" value="Unassembled WGS sequence"/>
</dbReference>
<accession>A0ABX0MFD8</accession>
<evidence type="ECO:0000313" key="3">
    <source>
        <dbReference type="Proteomes" id="UP000610594"/>
    </source>
</evidence>
<dbReference type="PROSITE" id="PS51257">
    <property type="entry name" value="PROKAR_LIPOPROTEIN"/>
    <property type="match status" value="1"/>
</dbReference>
<evidence type="ECO:0008006" key="4">
    <source>
        <dbReference type="Google" id="ProtNLM"/>
    </source>
</evidence>
<feature type="chain" id="PRO_5046757010" description="Secreted protein" evidence="1">
    <location>
        <begin position="24"/>
        <end position="109"/>
    </location>
</feature>
<keyword evidence="1" id="KW-0732">Signal</keyword>
<sequence>MRSAFRRLLACLLLVLMPFQAIGASVSACACPSQMMQMMDCCDHDSDVQASDSHCGAALGCMAAPAPALPERVPAAAMPSQGGIAAATPVHFHDSFIPDGPQRPPRPLS</sequence>
<name>A0ABX0MFD8_9BURK</name>
<gene>
    <name evidence="2" type="ORF">F1735_04225</name>
</gene>
<feature type="signal peptide" evidence="1">
    <location>
        <begin position="1"/>
        <end position="23"/>
    </location>
</feature>
<organism evidence="2 3">
    <name type="scientific">Massilia genomosp. 1</name>
    <dbReference type="NCBI Taxonomy" id="2609280"/>
    <lineage>
        <taxon>Bacteria</taxon>
        <taxon>Pseudomonadati</taxon>
        <taxon>Pseudomonadota</taxon>
        <taxon>Betaproteobacteria</taxon>
        <taxon>Burkholderiales</taxon>
        <taxon>Oxalobacteraceae</taxon>
        <taxon>Telluria group</taxon>
        <taxon>Massilia</taxon>
    </lineage>
</organism>
<reference evidence="2 3" key="1">
    <citation type="submission" date="2019-10" db="EMBL/GenBank/DDBJ databases">
        <title>Taxonomy of Antarctic Massilia spp.: description of Massilia rubra sp. nov., Massilia aquatica sp. nov., Massilia mucilaginosa sp. nov., Massilia frigida sp. nov. isolated from streams, lakes and regoliths.</title>
        <authorList>
            <person name="Holochova P."/>
            <person name="Sedlacek I."/>
            <person name="Kralova S."/>
            <person name="Maslanova I."/>
            <person name="Busse H.-J."/>
            <person name="Stankova E."/>
            <person name="Vrbovska V."/>
            <person name="Kovarovic V."/>
            <person name="Bartak M."/>
            <person name="Svec P."/>
            <person name="Pantucek R."/>
        </authorList>
    </citation>
    <scope>NUCLEOTIDE SEQUENCE [LARGE SCALE GENOMIC DNA]</scope>
    <source>
        <strain evidence="2 3">CCM 8694</strain>
    </source>
</reference>
<evidence type="ECO:0000313" key="2">
    <source>
        <dbReference type="EMBL" id="NHZ61516.1"/>
    </source>
</evidence>
<dbReference type="RefSeq" id="WP_222852939.1">
    <property type="nucleotide sequence ID" value="NZ_WHJF01000007.1"/>
</dbReference>
<protein>
    <recommendedName>
        <fullName evidence="4">Secreted protein</fullName>
    </recommendedName>
</protein>